<dbReference type="RefSeq" id="WP_322497936.1">
    <property type="nucleotide sequence ID" value="NZ_JARGYT010000052.1"/>
</dbReference>
<name>A0ABU5L8M5_9RICK</name>
<proteinExistence type="predicted"/>
<dbReference type="EMBL" id="JARGYT010000052">
    <property type="protein sequence ID" value="MDZ5762469.1"/>
    <property type="molecule type" value="Genomic_DNA"/>
</dbReference>
<protein>
    <submittedName>
        <fullName evidence="1">Uncharacterized protein</fullName>
    </submittedName>
</protein>
<evidence type="ECO:0000313" key="2">
    <source>
        <dbReference type="Proteomes" id="UP001293791"/>
    </source>
</evidence>
<dbReference type="Proteomes" id="UP001293791">
    <property type="component" value="Unassembled WGS sequence"/>
</dbReference>
<comment type="caution">
    <text evidence="1">The sequence shown here is derived from an EMBL/GenBank/DDBJ whole genome shotgun (WGS) entry which is preliminary data.</text>
</comment>
<organism evidence="1 2">
    <name type="scientific">Candidatus Cyrtobacter comes</name>
    <dbReference type="NCBI Taxonomy" id="675776"/>
    <lineage>
        <taxon>Bacteria</taxon>
        <taxon>Pseudomonadati</taxon>
        <taxon>Pseudomonadota</taxon>
        <taxon>Alphaproteobacteria</taxon>
        <taxon>Rickettsiales</taxon>
        <taxon>Candidatus Midichloriaceae</taxon>
        <taxon>Candidatus Cyrtobacter</taxon>
    </lineage>
</organism>
<evidence type="ECO:0000313" key="1">
    <source>
        <dbReference type="EMBL" id="MDZ5762469.1"/>
    </source>
</evidence>
<reference evidence="1 2" key="1">
    <citation type="submission" date="2023-02" db="EMBL/GenBank/DDBJ databases">
        <title>Host association and intracellularity evolved multiple times independently in the Rickettsiales.</title>
        <authorList>
            <person name="Castelli M."/>
            <person name="Nardi T."/>
            <person name="Gammuto L."/>
            <person name="Bellinzona G."/>
            <person name="Sabaneyeva E."/>
            <person name="Potekhin A."/>
            <person name="Serra V."/>
            <person name="Petroni G."/>
            <person name="Sassera D."/>
        </authorList>
    </citation>
    <scope>NUCLEOTIDE SEQUENCE [LARGE SCALE GENOMIC DNA]</scope>
    <source>
        <strain evidence="1 2">BOD18</strain>
    </source>
</reference>
<accession>A0ABU5L8M5</accession>
<sequence length="100" mass="11705">MAETYASHLKLANNALNSLRDSNVSIEEKKQAAQAYLDYEKKIWNQLVELRSKYNFLEEVKKFIHNLVNEVENNKALASYIQEDPLLLHPKSNMHAENFR</sequence>
<keyword evidence="2" id="KW-1185">Reference proteome</keyword>
<gene>
    <name evidence="1" type="ORF">Cyrtocomes_00853</name>
</gene>